<dbReference type="Pfam" id="PF13857">
    <property type="entry name" value="Ank_5"/>
    <property type="match status" value="1"/>
</dbReference>
<evidence type="ECO:0000256" key="1">
    <source>
        <dbReference type="ARBA" id="ARBA00022737"/>
    </source>
</evidence>
<dbReference type="PANTHER" id="PTHR24198">
    <property type="entry name" value="ANKYRIN REPEAT AND PROTEIN KINASE DOMAIN-CONTAINING PROTEIN"/>
    <property type="match status" value="1"/>
</dbReference>
<feature type="repeat" description="ANK" evidence="3">
    <location>
        <begin position="631"/>
        <end position="664"/>
    </location>
</feature>
<dbReference type="Gene3D" id="1.25.40.20">
    <property type="entry name" value="Ankyrin repeat-containing domain"/>
    <property type="match status" value="2"/>
</dbReference>
<evidence type="ECO:0000313" key="4">
    <source>
        <dbReference type="EMBL" id="KAG7285992.1"/>
    </source>
</evidence>
<evidence type="ECO:0008006" key="6">
    <source>
        <dbReference type="Google" id="ProtNLM"/>
    </source>
</evidence>
<evidence type="ECO:0000256" key="3">
    <source>
        <dbReference type="PROSITE-ProRule" id="PRU00023"/>
    </source>
</evidence>
<feature type="repeat" description="ANK" evidence="3">
    <location>
        <begin position="172"/>
        <end position="204"/>
    </location>
</feature>
<keyword evidence="5" id="KW-1185">Reference proteome</keyword>
<dbReference type="Pfam" id="PF00023">
    <property type="entry name" value="Ank"/>
    <property type="match status" value="1"/>
</dbReference>
<gene>
    <name evidence="4" type="ORF">NEMBOFW57_008288</name>
</gene>
<proteinExistence type="predicted"/>
<dbReference type="Proteomes" id="UP001197093">
    <property type="component" value="Unassembled WGS sequence"/>
</dbReference>
<dbReference type="SMART" id="SM00248">
    <property type="entry name" value="ANK"/>
    <property type="match status" value="7"/>
</dbReference>
<feature type="repeat" description="ANK" evidence="3">
    <location>
        <begin position="205"/>
        <end position="240"/>
    </location>
</feature>
<evidence type="ECO:0000256" key="2">
    <source>
        <dbReference type="ARBA" id="ARBA00023043"/>
    </source>
</evidence>
<comment type="caution">
    <text evidence="4">The sequence shown here is derived from an EMBL/GenBank/DDBJ whole genome shotgun (WGS) entry which is preliminary data.</text>
</comment>
<name>A0AAD4HVQ7_9PEZI</name>
<keyword evidence="2 3" id="KW-0040">ANK repeat</keyword>
<evidence type="ECO:0000313" key="5">
    <source>
        <dbReference type="Proteomes" id="UP001197093"/>
    </source>
</evidence>
<organism evidence="4 5">
    <name type="scientific">Staphylotrichum longicolle</name>
    <dbReference type="NCBI Taxonomy" id="669026"/>
    <lineage>
        <taxon>Eukaryota</taxon>
        <taxon>Fungi</taxon>
        <taxon>Dikarya</taxon>
        <taxon>Ascomycota</taxon>
        <taxon>Pezizomycotina</taxon>
        <taxon>Sordariomycetes</taxon>
        <taxon>Sordariomycetidae</taxon>
        <taxon>Sordariales</taxon>
        <taxon>Chaetomiaceae</taxon>
        <taxon>Staphylotrichum</taxon>
    </lineage>
</organism>
<dbReference type="InterPro" id="IPR011990">
    <property type="entry name" value="TPR-like_helical_dom_sf"/>
</dbReference>
<dbReference type="EMBL" id="JAHCVI010000004">
    <property type="protein sequence ID" value="KAG7285992.1"/>
    <property type="molecule type" value="Genomic_DNA"/>
</dbReference>
<sequence>MNPRNTDVRRADAAYEYAVTVLNVNDPAGAKVDSALELLTFAARNGHVEARASVGRLCHAFGKGLAASRDEEMEWLLTACRAGSTTAQRRFRDLDMDRYTTTMRGIRQEHGAICPLLNKVLLIESLSMREAGGLANNVCGDLHESAITGNAALLLKVPQLLPPNEYECENFLGETPLVVACREGHMAVVEMLLARGANAAHETACGVTPLHFLAAFDDDDIPGVASALLKHGADIEKVCEQGWAYKGSFDSLFGQVAGSPLLWAVAAGNLCAVRTLLAQGADPLAMERYAPTLSGSISRNSAFTWAAVLHQFDLLEAIVDAIKGNPNLRKRFVAECAEPGGQGYRALCHAIDWSPALRVREYLLHGSECPSVALSCVRLLVESGIDPAHFIGSSARDRSRKINHPFVAASASGHPAILQYMWEYRGGSLRPPPKLWITALFCTVFEGLRANFDFLVDCRGDTAANVKLDTKAVIETLSFTNDPYFTVGVLRLIRRHGVALSPADAHMIFYYAVLLNHFDVARKVFETHDISLTKRRGGETMLCDLISTSFDHPNMEPGISFFLSLASPRDKLFWNVGYLDNTGVTALQCAACAPIEKSPASPSTFALILEHFSEPKYLNAQLKATHLGDSAGYTALHLAVHRRNIDAVARLVEKPGIETNLQTSQGRTPMDICVDQALRYQTEEQTRFRADTAPTKRIIDNLSILDLLLNAENEGRISKYSTLLIRRTEDEFTLVDAVKGKIW</sequence>
<dbReference type="PROSITE" id="PS50088">
    <property type="entry name" value="ANK_REPEAT"/>
    <property type="match status" value="3"/>
</dbReference>
<dbReference type="InterPro" id="IPR002110">
    <property type="entry name" value="Ankyrin_rpt"/>
</dbReference>
<dbReference type="InterPro" id="IPR036770">
    <property type="entry name" value="Ankyrin_rpt-contain_sf"/>
</dbReference>
<dbReference type="SUPFAM" id="SSF48403">
    <property type="entry name" value="Ankyrin repeat"/>
    <property type="match status" value="2"/>
</dbReference>
<dbReference type="AlphaFoldDB" id="A0AAD4HVQ7"/>
<protein>
    <recommendedName>
        <fullName evidence="6">Ankyrin</fullName>
    </recommendedName>
</protein>
<dbReference type="PANTHER" id="PTHR24198:SF165">
    <property type="entry name" value="ANKYRIN REPEAT-CONTAINING PROTEIN-RELATED"/>
    <property type="match status" value="1"/>
</dbReference>
<reference evidence="4" key="1">
    <citation type="submission" date="2023-02" db="EMBL/GenBank/DDBJ databases">
        <authorList>
            <person name="Palmer J.M."/>
        </authorList>
    </citation>
    <scope>NUCLEOTIDE SEQUENCE</scope>
    <source>
        <strain evidence="4">FW57</strain>
    </source>
</reference>
<keyword evidence="1" id="KW-0677">Repeat</keyword>
<dbReference type="Pfam" id="PF12796">
    <property type="entry name" value="Ank_2"/>
    <property type="match status" value="1"/>
</dbReference>
<accession>A0AAD4HVQ7</accession>
<dbReference type="Gene3D" id="1.25.40.10">
    <property type="entry name" value="Tetratricopeptide repeat domain"/>
    <property type="match status" value="1"/>
</dbReference>
<dbReference type="PROSITE" id="PS50297">
    <property type="entry name" value="ANK_REP_REGION"/>
    <property type="match status" value="2"/>
</dbReference>